<feature type="region of interest" description="Disordered" evidence="1">
    <location>
        <begin position="1"/>
        <end position="35"/>
    </location>
</feature>
<sequence length="71" mass="7918">MNPERSTSQRGQTSASSRPTSIHDFGTNPDSGVPSTIVETSAKQKRFDLTFMHQKVFLAFPDDFDLKDLSI</sequence>
<evidence type="ECO:0000313" key="2">
    <source>
        <dbReference type="EMBL" id="CAJ1960404.1"/>
    </source>
</evidence>
<accession>A0AAD2G2H0</accession>
<comment type="caution">
    <text evidence="2">The sequence shown here is derived from an EMBL/GenBank/DDBJ whole genome shotgun (WGS) entry which is preliminary data.</text>
</comment>
<dbReference type="AlphaFoldDB" id="A0AAD2G2H0"/>
<name>A0AAD2G2H0_9STRA</name>
<organism evidence="2 3">
    <name type="scientific">Cylindrotheca closterium</name>
    <dbReference type="NCBI Taxonomy" id="2856"/>
    <lineage>
        <taxon>Eukaryota</taxon>
        <taxon>Sar</taxon>
        <taxon>Stramenopiles</taxon>
        <taxon>Ochrophyta</taxon>
        <taxon>Bacillariophyta</taxon>
        <taxon>Bacillariophyceae</taxon>
        <taxon>Bacillariophycidae</taxon>
        <taxon>Bacillariales</taxon>
        <taxon>Bacillariaceae</taxon>
        <taxon>Cylindrotheca</taxon>
    </lineage>
</organism>
<feature type="compositionally biased region" description="Polar residues" evidence="1">
    <location>
        <begin position="1"/>
        <end position="20"/>
    </location>
</feature>
<evidence type="ECO:0000256" key="1">
    <source>
        <dbReference type="SAM" id="MobiDB-lite"/>
    </source>
</evidence>
<protein>
    <submittedName>
        <fullName evidence="2">Uncharacterized protein</fullName>
    </submittedName>
</protein>
<evidence type="ECO:0000313" key="3">
    <source>
        <dbReference type="Proteomes" id="UP001295423"/>
    </source>
</evidence>
<proteinExistence type="predicted"/>
<reference evidence="2" key="1">
    <citation type="submission" date="2023-08" db="EMBL/GenBank/DDBJ databases">
        <authorList>
            <person name="Audoor S."/>
            <person name="Bilcke G."/>
        </authorList>
    </citation>
    <scope>NUCLEOTIDE SEQUENCE</scope>
</reference>
<dbReference type="EMBL" id="CAKOGP040002058">
    <property type="protein sequence ID" value="CAJ1960404.1"/>
    <property type="molecule type" value="Genomic_DNA"/>
</dbReference>
<gene>
    <name evidence="2" type="ORF">CYCCA115_LOCUS18714</name>
</gene>
<dbReference type="Proteomes" id="UP001295423">
    <property type="component" value="Unassembled WGS sequence"/>
</dbReference>
<keyword evidence="3" id="KW-1185">Reference proteome</keyword>